<name>A0A4U5MR96_STECR</name>
<dbReference type="EMBL" id="AZBU02000006">
    <property type="protein sequence ID" value="TKR72196.1"/>
    <property type="molecule type" value="Genomic_DNA"/>
</dbReference>
<dbReference type="Proteomes" id="UP000298663">
    <property type="component" value="Unassembled WGS sequence"/>
</dbReference>
<evidence type="ECO:0000313" key="2">
    <source>
        <dbReference type="Proteomes" id="UP000298663"/>
    </source>
</evidence>
<reference evidence="1 2" key="1">
    <citation type="journal article" date="2015" name="Genome Biol.">
        <title>Comparative genomics of Steinernema reveals deeply conserved gene regulatory networks.</title>
        <authorList>
            <person name="Dillman A.R."/>
            <person name="Macchietto M."/>
            <person name="Porter C.F."/>
            <person name="Rogers A."/>
            <person name="Williams B."/>
            <person name="Antoshechkin I."/>
            <person name="Lee M.M."/>
            <person name="Goodwin Z."/>
            <person name="Lu X."/>
            <person name="Lewis E.E."/>
            <person name="Goodrich-Blair H."/>
            <person name="Stock S.P."/>
            <person name="Adams B.J."/>
            <person name="Sternberg P.W."/>
            <person name="Mortazavi A."/>
        </authorList>
    </citation>
    <scope>NUCLEOTIDE SEQUENCE [LARGE SCALE GENOMIC DNA]</scope>
    <source>
        <strain evidence="1 2">ALL</strain>
    </source>
</reference>
<dbReference type="AlphaFoldDB" id="A0A4U5MR96"/>
<reference evidence="1 2" key="2">
    <citation type="journal article" date="2019" name="G3 (Bethesda)">
        <title>Hybrid Assembly of the Genome of the Entomopathogenic Nematode Steinernema carpocapsae Identifies the X-Chromosome.</title>
        <authorList>
            <person name="Serra L."/>
            <person name="Macchietto M."/>
            <person name="Macias-Munoz A."/>
            <person name="McGill C.J."/>
            <person name="Rodriguez I.M."/>
            <person name="Rodriguez B."/>
            <person name="Murad R."/>
            <person name="Mortazavi A."/>
        </authorList>
    </citation>
    <scope>NUCLEOTIDE SEQUENCE [LARGE SCALE GENOMIC DNA]</scope>
    <source>
        <strain evidence="1 2">ALL</strain>
    </source>
</reference>
<evidence type="ECO:0000313" key="1">
    <source>
        <dbReference type="EMBL" id="TKR72196.1"/>
    </source>
</evidence>
<keyword evidence="2" id="KW-1185">Reference proteome</keyword>
<sequence>MRNEVQVMMAAFPVAVDAGFDDYGKRRHCLNRLQLFQEGLLYTKTGWSALGWRLILAILWRAGREGFREAFELK</sequence>
<gene>
    <name evidence="1" type="ORF">L596_019686</name>
</gene>
<proteinExistence type="predicted"/>
<comment type="caution">
    <text evidence="1">The sequence shown here is derived from an EMBL/GenBank/DDBJ whole genome shotgun (WGS) entry which is preliminary data.</text>
</comment>
<accession>A0A4U5MR96</accession>
<protein>
    <submittedName>
        <fullName evidence="1">Uncharacterized protein</fullName>
    </submittedName>
</protein>
<organism evidence="1 2">
    <name type="scientific">Steinernema carpocapsae</name>
    <name type="common">Entomopathogenic nematode</name>
    <dbReference type="NCBI Taxonomy" id="34508"/>
    <lineage>
        <taxon>Eukaryota</taxon>
        <taxon>Metazoa</taxon>
        <taxon>Ecdysozoa</taxon>
        <taxon>Nematoda</taxon>
        <taxon>Chromadorea</taxon>
        <taxon>Rhabditida</taxon>
        <taxon>Tylenchina</taxon>
        <taxon>Panagrolaimomorpha</taxon>
        <taxon>Strongyloidoidea</taxon>
        <taxon>Steinernematidae</taxon>
        <taxon>Steinernema</taxon>
    </lineage>
</organism>